<evidence type="ECO:0000313" key="2">
    <source>
        <dbReference type="Proteomes" id="UP000007575"/>
    </source>
</evidence>
<accession>H8H1K6</accession>
<dbReference type="Proteomes" id="UP000007575">
    <property type="component" value="Plasmid P2"/>
</dbReference>
<evidence type="ECO:0000313" key="1">
    <source>
        <dbReference type="EMBL" id="AFD27403.1"/>
    </source>
</evidence>
<dbReference type="HOGENOM" id="CLU_893482_0_0_0"/>
<dbReference type="KEGG" id="dgo:DGo_PB0134"/>
<reference evidence="1 2" key="1">
    <citation type="journal article" date="2012" name="PLoS ONE">
        <title>Genome sequence and transcriptome analysis of the radioresistant bacterium Deinococcus gobiensis: insights into the extreme environmental adaptations.</title>
        <authorList>
            <person name="Yuan M."/>
            <person name="Chen M."/>
            <person name="Zhang W."/>
            <person name="Lu W."/>
            <person name="Wang J."/>
            <person name="Yang M."/>
            <person name="Zhao P."/>
            <person name="Tang R."/>
            <person name="Li X."/>
            <person name="Hao Y."/>
            <person name="Zhou Z."/>
            <person name="Zhan Y."/>
            <person name="Yu H."/>
            <person name="Teng C."/>
            <person name="Yan Y."/>
            <person name="Ping S."/>
            <person name="Wang Y."/>
            <person name="Lin M."/>
        </authorList>
    </citation>
    <scope>NUCLEOTIDE SEQUENCE [LARGE SCALE GENOMIC DNA]</scope>
    <source>
        <strain evidence="2">DSM 21396 / JCM 16679 / CGMCC 1.7299 / I-0</strain>
        <plasmid evidence="1">P2</plasmid>
    </source>
</reference>
<gene>
    <name evidence="1" type="ordered locus">DGo_PB0134</name>
</gene>
<protein>
    <submittedName>
        <fullName evidence="1">Uncharacterized protein</fullName>
    </submittedName>
</protein>
<organism evidence="1 2">
    <name type="scientific">Deinococcus gobiensis (strain DSM 21396 / JCM 16679 / CGMCC 1.7299 / I-0)</name>
    <dbReference type="NCBI Taxonomy" id="745776"/>
    <lineage>
        <taxon>Bacteria</taxon>
        <taxon>Thermotogati</taxon>
        <taxon>Deinococcota</taxon>
        <taxon>Deinococci</taxon>
        <taxon>Deinococcales</taxon>
        <taxon>Deinococcaceae</taxon>
        <taxon>Deinococcus</taxon>
    </lineage>
</organism>
<keyword evidence="1" id="KW-0614">Plasmid</keyword>
<name>H8H1K6_DEIGI</name>
<sequence length="311" mass="34492">MPASPHLPDRTAVAQALQAPEPFPLHLLQHHLADDTATLPDIHPATLATTLDQPHHRSTGETTLLLSAGHTLRQTITLLPSAPLPPLAISQSDTLHLCYVQDGRLDTYTRLALPHACVQLTHGLTAPQLDDPVVSFPGTLDDLRLLIRYLQQLEARLLTEPHSRLLDPQVFADLLVAHYGGQRLPHMSAPAQLRLHDTWERPWTHDALPGGTIRTLTQALGARGWTARSQGLAQRLLASLPPTPFSPTSLLTLAQDTPEAWAGQLDWDQRLWHLHRLYDQTKQPEVSVFFEPHDINTVHPSRSESPQVHAP</sequence>
<geneLocation type="plasmid" evidence="1 2">
    <name>P2</name>
</geneLocation>
<keyword evidence="2" id="KW-1185">Reference proteome</keyword>
<dbReference type="PATRIC" id="fig|745776.4.peg.3516"/>
<proteinExistence type="predicted"/>
<dbReference type="EMBL" id="CP002193">
    <property type="protein sequence ID" value="AFD27403.1"/>
    <property type="molecule type" value="Genomic_DNA"/>
</dbReference>
<dbReference type="RefSeq" id="WP_014686499.1">
    <property type="nucleotide sequence ID" value="NC_017791.1"/>
</dbReference>
<dbReference type="AlphaFoldDB" id="H8H1K6"/>